<dbReference type="CDD" id="cd22383">
    <property type="entry name" value="KH-I_Hqk_like"/>
    <property type="match status" value="1"/>
</dbReference>
<feature type="region of interest" description="Disordered" evidence="3">
    <location>
        <begin position="378"/>
        <end position="428"/>
    </location>
</feature>
<feature type="compositionally biased region" description="Polar residues" evidence="3">
    <location>
        <begin position="82"/>
        <end position="95"/>
    </location>
</feature>
<organism evidence="5 6">
    <name type="scientific">Cyanidioschyzon merolae (strain NIES-3377 / 10D)</name>
    <name type="common">Unicellular red alga</name>
    <dbReference type="NCBI Taxonomy" id="280699"/>
    <lineage>
        <taxon>Eukaryota</taxon>
        <taxon>Rhodophyta</taxon>
        <taxon>Bangiophyceae</taxon>
        <taxon>Cyanidiales</taxon>
        <taxon>Cyanidiaceae</taxon>
        <taxon>Cyanidioschyzon</taxon>
    </lineage>
</organism>
<dbReference type="HOGENOM" id="CLU_423576_0_0_1"/>
<dbReference type="SMART" id="SM00322">
    <property type="entry name" value="KH"/>
    <property type="match status" value="1"/>
</dbReference>
<protein>
    <submittedName>
        <fullName evidence="5">Similar to RNA-binding protein QKI</fullName>
    </submittedName>
</protein>
<dbReference type="Gene3D" id="3.30.1370.10">
    <property type="entry name" value="K Homology domain, type 1"/>
    <property type="match status" value="1"/>
</dbReference>
<dbReference type="eggNOG" id="KOG1588">
    <property type="taxonomic scope" value="Eukaryota"/>
</dbReference>
<reference evidence="5 6" key="2">
    <citation type="journal article" date="2007" name="BMC Biol.">
        <title>A 100%-complete sequence reveals unusually simple genomic features in the hot-spring red alga Cyanidioschyzon merolae.</title>
        <authorList>
            <person name="Nozaki H."/>
            <person name="Takano H."/>
            <person name="Misumi O."/>
            <person name="Terasawa K."/>
            <person name="Matsuzaki M."/>
            <person name="Maruyama S."/>
            <person name="Nishida K."/>
            <person name="Yagisawa F."/>
            <person name="Yoshida Y."/>
            <person name="Fujiwara T."/>
            <person name="Takio S."/>
            <person name="Tamura K."/>
            <person name="Chung S.J."/>
            <person name="Nakamura S."/>
            <person name="Kuroiwa H."/>
            <person name="Tanaka K."/>
            <person name="Sato N."/>
            <person name="Kuroiwa T."/>
        </authorList>
    </citation>
    <scope>NUCLEOTIDE SEQUENCE [LARGE SCALE GENOMIC DNA]</scope>
    <source>
        <strain evidence="5 6">10D</strain>
    </source>
</reference>
<feature type="compositionally biased region" description="Polar residues" evidence="3">
    <location>
        <begin position="572"/>
        <end position="590"/>
    </location>
</feature>
<evidence type="ECO:0000313" key="6">
    <source>
        <dbReference type="Proteomes" id="UP000007014"/>
    </source>
</evidence>
<dbReference type="GO" id="GO:0005634">
    <property type="term" value="C:nucleus"/>
    <property type="evidence" value="ECO:0007669"/>
    <property type="project" value="TreeGrafter"/>
</dbReference>
<evidence type="ECO:0000256" key="1">
    <source>
        <dbReference type="ARBA" id="ARBA00022884"/>
    </source>
</evidence>
<dbReference type="SUPFAM" id="SSF54791">
    <property type="entry name" value="Eukaryotic type KH-domain (KH-domain type I)"/>
    <property type="match status" value="1"/>
</dbReference>
<accession>M1VE76</accession>
<dbReference type="PANTHER" id="PTHR11208:SF42">
    <property type="entry name" value="QUAKING RELATED 54B, ISOFORM E"/>
    <property type="match status" value="1"/>
</dbReference>
<proteinExistence type="predicted"/>
<dbReference type="KEGG" id="cme:CYME_CMA075C"/>
<evidence type="ECO:0000256" key="2">
    <source>
        <dbReference type="PROSITE-ProRule" id="PRU00117"/>
    </source>
</evidence>
<dbReference type="InterPro" id="IPR036612">
    <property type="entry name" value="KH_dom_type_1_sf"/>
</dbReference>
<feature type="compositionally biased region" description="Low complexity" evidence="3">
    <location>
        <begin position="47"/>
        <end position="57"/>
    </location>
</feature>
<dbReference type="PROSITE" id="PS50084">
    <property type="entry name" value="KH_TYPE_1"/>
    <property type="match status" value="1"/>
</dbReference>
<name>M1VE76_CYAM1</name>
<feature type="region of interest" description="Disordered" evidence="3">
    <location>
        <begin position="567"/>
        <end position="615"/>
    </location>
</feature>
<feature type="region of interest" description="Disordered" evidence="3">
    <location>
        <begin position="317"/>
        <end position="355"/>
    </location>
</feature>
<feature type="compositionally biased region" description="Low complexity" evidence="3">
    <location>
        <begin position="66"/>
        <end position="81"/>
    </location>
</feature>
<dbReference type="GO" id="GO:0048024">
    <property type="term" value="P:regulation of mRNA splicing, via spliceosome"/>
    <property type="evidence" value="ECO:0007669"/>
    <property type="project" value="TreeGrafter"/>
</dbReference>
<evidence type="ECO:0000313" key="5">
    <source>
        <dbReference type="EMBL" id="BAM78783.1"/>
    </source>
</evidence>
<dbReference type="Gramene" id="CMA075CT">
    <property type="protein sequence ID" value="CMA075CT"/>
    <property type="gene ID" value="CMA075C"/>
</dbReference>
<reference evidence="5 6" key="1">
    <citation type="journal article" date="2004" name="Nature">
        <title>Genome sequence of the ultrasmall unicellular red alga Cyanidioschyzon merolae 10D.</title>
        <authorList>
            <person name="Matsuzaki M."/>
            <person name="Misumi O."/>
            <person name="Shin-i T."/>
            <person name="Maruyama S."/>
            <person name="Takahara M."/>
            <person name="Miyagishima S."/>
            <person name="Mori T."/>
            <person name="Nishida K."/>
            <person name="Yagisawa F."/>
            <person name="Nishida K."/>
            <person name="Yoshida Y."/>
            <person name="Nishimura Y."/>
            <person name="Nakao S."/>
            <person name="Kobayashi T."/>
            <person name="Momoyama Y."/>
            <person name="Higashiyama T."/>
            <person name="Minoda A."/>
            <person name="Sano M."/>
            <person name="Nomoto H."/>
            <person name="Oishi K."/>
            <person name="Hayashi H."/>
            <person name="Ohta F."/>
            <person name="Nishizaka S."/>
            <person name="Haga S."/>
            <person name="Miura S."/>
            <person name="Morishita T."/>
            <person name="Kabeya Y."/>
            <person name="Terasawa K."/>
            <person name="Suzuki Y."/>
            <person name="Ishii Y."/>
            <person name="Asakawa S."/>
            <person name="Takano H."/>
            <person name="Ohta N."/>
            <person name="Kuroiwa H."/>
            <person name="Tanaka K."/>
            <person name="Shimizu N."/>
            <person name="Sugano S."/>
            <person name="Sato N."/>
            <person name="Nozaki H."/>
            <person name="Ogasawara N."/>
            <person name="Kohara Y."/>
            <person name="Kuroiwa T."/>
        </authorList>
    </citation>
    <scope>NUCLEOTIDE SEQUENCE [LARGE SCALE GENOMIC DNA]</scope>
    <source>
        <strain evidence="5 6">10D</strain>
    </source>
</reference>
<feature type="domain" description="K Homology" evidence="4">
    <location>
        <begin position="434"/>
        <end position="530"/>
    </location>
</feature>
<dbReference type="GeneID" id="16992175"/>
<feature type="region of interest" description="Disordered" evidence="3">
    <location>
        <begin position="1"/>
        <end position="95"/>
    </location>
</feature>
<keyword evidence="1 2" id="KW-0694">RNA-binding</keyword>
<dbReference type="InterPro" id="IPR045071">
    <property type="entry name" value="BBP-like"/>
</dbReference>
<dbReference type="Proteomes" id="UP000007014">
    <property type="component" value="Chromosome 1"/>
</dbReference>
<keyword evidence="6" id="KW-1185">Reference proteome</keyword>
<dbReference type="Pfam" id="PF22675">
    <property type="entry name" value="KH-I_KHDC4-BBP"/>
    <property type="match status" value="1"/>
</dbReference>
<evidence type="ECO:0000256" key="3">
    <source>
        <dbReference type="SAM" id="MobiDB-lite"/>
    </source>
</evidence>
<dbReference type="RefSeq" id="XP_005535069.1">
    <property type="nucleotide sequence ID" value="XM_005535012.1"/>
</dbReference>
<dbReference type="OrthoDB" id="6777263at2759"/>
<dbReference type="PANTHER" id="PTHR11208">
    <property type="entry name" value="RNA-BINDING PROTEIN RELATED"/>
    <property type="match status" value="1"/>
</dbReference>
<dbReference type="InterPro" id="IPR004087">
    <property type="entry name" value="KH_dom"/>
</dbReference>
<evidence type="ECO:0000259" key="4">
    <source>
        <dbReference type="SMART" id="SM00322"/>
    </source>
</evidence>
<dbReference type="InterPro" id="IPR055256">
    <property type="entry name" value="KH_1_KHDC4/BBP-like"/>
</dbReference>
<dbReference type="AlphaFoldDB" id="M1VE76"/>
<dbReference type="EMBL" id="AP006483">
    <property type="protein sequence ID" value="BAM78783.1"/>
    <property type="molecule type" value="Genomic_DNA"/>
</dbReference>
<feature type="compositionally biased region" description="Basic and acidic residues" evidence="3">
    <location>
        <begin position="18"/>
        <end position="30"/>
    </location>
</feature>
<dbReference type="GO" id="GO:0003729">
    <property type="term" value="F:mRNA binding"/>
    <property type="evidence" value="ECO:0007669"/>
    <property type="project" value="TreeGrafter"/>
</dbReference>
<gene>
    <name evidence="5" type="ORF">CYME_CMA075C</name>
</gene>
<sequence>MDDTHFSRVDGLWVNSVPKEEQVENSKREGGAGALDPEALLTGRTGSLESLQSQLSLTSPAPTPWGSTVSLSNSSVNLGQSTSAQGPESESSAATGWTRAVSVQNAGGMAPHPDGLGSCFPGSGFGRHVDVPPEARGPVRVTSYSSYNFGPVPRSSLGASALPTTYEDSVPSYLFRDDDGMRAPELWPAEDNRDIWSETRDIGSHLTLGVSGPRWAEPWNHRPFLTSLKSASSSGMAPLPPRRCASFAALPSDGAAPVATSLSANAARLVLEELRQERILLENMKERVPRVWLLLCAEIHRVQEILRQCCATSTSEESLAPGRSVANSVPDGMRPLSSQGQGMSSSGNSQFSLACSSSGSLNSDGNASLAATQARGDAMGSAAGLPSDPTLKDATEGGSLTRPGPIGGPQSDAAAFPNALPQGTGTKMSARNIVKKRCRVSVPADQYPDYNFVGRLLGPRGATLKKLEKETGCKIMIRGKGSIRKDKENEVRGKPGWEHVFSEPLHVILEAEMEESQADYALERAKELVELLLIPVPEDRDTLKREQLRELAMLNGTLRQSATEHEIPTGASPMSGSAGTQGSDAQSGTQAGRRSRRSLSGAGGSFSGSRPGTITTASAEASLTNSEYRIFGMTGSLGNMRLADMNS</sequence>
<feature type="compositionally biased region" description="Low complexity" evidence="3">
    <location>
        <begin position="337"/>
        <end position="355"/>
    </location>
</feature>